<sequence length="196" mass="22106">MKINGKNPLFSPKPIGFYDSSIGRLAIYAISHGHHTKLVESLGGTLSTCNPRDFFKRIVPYVCWPAEKLDGDQTKPNAVAVMPDDVDKLTDADLDGIAGRYVESQDYLYRKHVTETKKDAEGRSVLSTDYGKVEHPRQEGESNIHYLHRLMVLEEDRRREQMKTLTKTLLGPTHFSQALSQSITKTLTMGDTLSRL</sequence>
<dbReference type="EMBL" id="JASCXX010000008">
    <property type="protein sequence ID" value="MDI6449136.1"/>
    <property type="molecule type" value="Genomic_DNA"/>
</dbReference>
<dbReference type="RefSeq" id="WP_349244542.1">
    <property type="nucleotide sequence ID" value="NZ_JASCXX010000008.1"/>
</dbReference>
<accession>A0AAW6TTT9</accession>
<comment type="caution">
    <text evidence="1">The sequence shown here is derived from an EMBL/GenBank/DDBJ whole genome shotgun (WGS) entry which is preliminary data.</text>
</comment>
<keyword evidence="2" id="KW-1185">Reference proteome</keyword>
<protein>
    <submittedName>
        <fullName evidence="1">Uncharacterized protein</fullName>
    </submittedName>
</protein>
<gene>
    <name evidence="1" type="ORF">QJ522_08775</name>
</gene>
<reference evidence="1" key="1">
    <citation type="submission" date="2023-05" db="EMBL/GenBank/DDBJ databases">
        <title>Anaerotaeda fermentans gen. nov., sp. nov., a novel anaerobic planctomycete of the new family within the order Sedimentisphaerales isolated from Taman Peninsula, Russia.</title>
        <authorList>
            <person name="Khomyakova M.A."/>
            <person name="Merkel A.Y."/>
            <person name="Slobodkin A.I."/>
        </authorList>
    </citation>
    <scope>NUCLEOTIDE SEQUENCE</scope>
    <source>
        <strain evidence="1">M17dextr</strain>
    </source>
</reference>
<dbReference type="Proteomes" id="UP001431776">
    <property type="component" value="Unassembled WGS sequence"/>
</dbReference>
<name>A0AAW6TTT9_9BACT</name>
<proteinExistence type="predicted"/>
<evidence type="ECO:0000313" key="1">
    <source>
        <dbReference type="EMBL" id="MDI6449136.1"/>
    </source>
</evidence>
<organism evidence="1 2">
    <name type="scientific">Anaerobaca lacustris</name>
    <dbReference type="NCBI Taxonomy" id="3044600"/>
    <lineage>
        <taxon>Bacteria</taxon>
        <taxon>Pseudomonadati</taxon>
        <taxon>Planctomycetota</taxon>
        <taxon>Phycisphaerae</taxon>
        <taxon>Sedimentisphaerales</taxon>
        <taxon>Anaerobacaceae</taxon>
        <taxon>Anaerobaca</taxon>
    </lineage>
</organism>
<feature type="non-terminal residue" evidence="1">
    <location>
        <position position="196"/>
    </location>
</feature>
<evidence type="ECO:0000313" key="2">
    <source>
        <dbReference type="Proteomes" id="UP001431776"/>
    </source>
</evidence>
<dbReference type="AlphaFoldDB" id="A0AAW6TTT9"/>